<gene>
    <name evidence="2" type="ORF">ACFSUO_09210</name>
</gene>
<dbReference type="Gene3D" id="2.60.120.10">
    <property type="entry name" value="Jelly Rolls"/>
    <property type="match status" value="1"/>
</dbReference>
<dbReference type="Proteomes" id="UP001597502">
    <property type="component" value="Unassembled WGS sequence"/>
</dbReference>
<dbReference type="InterPro" id="IPR014710">
    <property type="entry name" value="RmlC-like_jellyroll"/>
</dbReference>
<accession>A0ABW5V591</accession>
<dbReference type="EMBL" id="JBHUNA010000020">
    <property type="protein sequence ID" value="MFD2761146.1"/>
    <property type="molecule type" value="Genomic_DNA"/>
</dbReference>
<dbReference type="InterPro" id="IPR013096">
    <property type="entry name" value="Cupin_2"/>
</dbReference>
<reference evidence="3" key="1">
    <citation type="journal article" date="2019" name="Int. J. Syst. Evol. Microbiol.">
        <title>The Global Catalogue of Microorganisms (GCM) 10K type strain sequencing project: providing services to taxonomists for standard genome sequencing and annotation.</title>
        <authorList>
            <consortium name="The Broad Institute Genomics Platform"/>
            <consortium name="The Broad Institute Genome Sequencing Center for Infectious Disease"/>
            <person name="Wu L."/>
            <person name="Ma J."/>
        </authorList>
    </citation>
    <scope>NUCLEOTIDE SEQUENCE [LARGE SCALE GENOMIC DNA]</scope>
    <source>
        <strain evidence="3">TISTR 1535</strain>
    </source>
</reference>
<evidence type="ECO:0000313" key="3">
    <source>
        <dbReference type="Proteomes" id="UP001597502"/>
    </source>
</evidence>
<protein>
    <submittedName>
        <fullName evidence="2">Cupin domain-containing protein</fullName>
    </submittedName>
</protein>
<evidence type="ECO:0000313" key="2">
    <source>
        <dbReference type="EMBL" id="MFD2761146.1"/>
    </source>
</evidence>
<keyword evidence="3" id="KW-1185">Reference proteome</keyword>
<dbReference type="RefSeq" id="WP_382393353.1">
    <property type="nucleotide sequence ID" value="NZ_JBHUNA010000020.1"/>
</dbReference>
<dbReference type="Pfam" id="PF07883">
    <property type="entry name" value="Cupin_2"/>
    <property type="match status" value="1"/>
</dbReference>
<feature type="domain" description="Cupin type-2" evidence="1">
    <location>
        <begin position="40"/>
        <end position="100"/>
    </location>
</feature>
<name>A0ABW5V591_9BACI</name>
<dbReference type="InterPro" id="IPR011051">
    <property type="entry name" value="RmlC_Cupin_sf"/>
</dbReference>
<proteinExistence type="predicted"/>
<sequence length="105" mass="11785">MEVNKYGFDNNGLLTLFEEKYNDIDVRFGTVTILSGERVPKKGLSKHEENEYSIIIKGEIEGESGGTPFRVSESHATFIPAGEQHWAINSGEEPCKIVWALVKEK</sequence>
<evidence type="ECO:0000259" key="1">
    <source>
        <dbReference type="Pfam" id="PF07883"/>
    </source>
</evidence>
<comment type="caution">
    <text evidence="2">The sequence shown here is derived from an EMBL/GenBank/DDBJ whole genome shotgun (WGS) entry which is preliminary data.</text>
</comment>
<organism evidence="2 3">
    <name type="scientific">Lentibacillus juripiscarius</name>
    <dbReference type="NCBI Taxonomy" id="257446"/>
    <lineage>
        <taxon>Bacteria</taxon>
        <taxon>Bacillati</taxon>
        <taxon>Bacillota</taxon>
        <taxon>Bacilli</taxon>
        <taxon>Bacillales</taxon>
        <taxon>Bacillaceae</taxon>
        <taxon>Lentibacillus</taxon>
    </lineage>
</organism>
<dbReference type="SUPFAM" id="SSF51182">
    <property type="entry name" value="RmlC-like cupins"/>
    <property type="match status" value="1"/>
</dbReference>